<dbReference type="InterPro" id="IPR036179">
    <property type="entry name" value="Ig-like_dom_sf"/>
</dbReference>
<dbReference type="InterPro" id="IPR013783">
    <property type="entry name" value="Ig-like_fold"/>
</dbReference>
<dbReference type="AlphaFoldDB" id="A0AAQ6IRX8"/>
<dbReference type="PROSITE" id="PS50835">
    <property type="entry name" value="IG_LIKE"/>
    <property type="match status" value="1"/>
</dbReference>
<dbReference type="InterPro" id="IPR050488">
    <property type="entry name" value="Ig_Fc_receptor"/>
</dbReference>
<dbReference type="SMART" id="SM00409">
    <property type="entry name" value="IG"/>
    <property type="match status" value="2"/>
</dbReference>
<reference evidence="7" key="2">
    <citation type="submission" date="2025-08" db="UniProtKB">
        <authorList>
            <consortium name="Ensembl"/>
        </authorList>
    </citation>
    <scope>IDENTIFICATION</scope>
</reference>
<dbReference type="Proteomes" id="UP000265040">
    <property type="component" value="Chromosome 18"/>
</dbReference>
<feature type="transmembrane region" description="Helical" evidence="4">
    <location>
        <begin position="226"/>
        <end position="246"/>
    </location>
</feature>
<dbReference type="SUPFAM" id="SSF48726">
    <property type="entry name" value="Immunoglobulin"/>
    <property type="match status" value="1"/>
</dbReference>
<feature type="signal peptide" evidence="5">
    <location>
        <begin position="1"/>
        <end position="27"/>
    </location>
</feature>
<dbReference type="GO" id="GO:0007166">
    <property type="term" value="P:cell surface receptor signaling pathway"/>
    <property type="evidence" value="ECO:0007669"/>
    <property type="project" value="TreeGrafter"/>
</dbReference>
<keyword evidence="4" id="KW-1133">Transmembrane helix</keyword>
<reference evidence="7 8" key="1">
    <citation type="submission" date="2021-04" db="EMBL/GenBank/DDBJ databases">
        <authorList>
            <consortium name="Wellcome Sanger Institute Data Sharing"/>
        </authorList>
    </citation>
    <scope>NUCLEOTIDE SEQUENCE [LARGE SCALE GENOMIC DNA]</scope>
</reference>
<dbReference type="GeneTree" id="ENSGT01120000272178"/>
<dbReference type="SMART" id="SM00408">
    <property type="entry name" value="IGc2"/>
    <property type="match status" value="1"/>
</dbReference>
<dbReference type="PANTHER" id="PTHR11481">
    <property type="entry name" value="IMMUNOGLOBULIN FC RECEPTOR"/>
    <property type="match status" value="1"/>
</dbReference>
<evidence type="ECO:0000256" key="5">
    <source>
        <dbReference type="SAM" id="SignalP"/>
    </source>
</evidence>
<dbReference type="GO" id="GO:0006955">
    <property type="term" value="P:immune response"/>
    <property type="evidence" value="ECO:0007669"/>
    <property type="project" value="TreeGrafter"/>
</dbReference>
<evidence type="ECO:0000256" key="2">
    <source>
        <dbReference type="ARBA" id="ARBA00023157"/>
    </source>
</evidence>
<evidence type="ECO:0000256" key="4">
    <source>
        <dbReference type="SAM" id="Phobius"/>
    </source>
</evidence>
<feature type="compositionally biased region" description="Low complexity" evidence="3">
    <location>
        <begin position="282"/>
        <end position="293"/>
    </location>
</feature>
<dbReference type="GO" id="GO:0009897">
    <property type="term" value="C:external side of plasma membrane"/>
    <property type="evidence" value="ECO:0007669"/>
    <property type="project" value="TreeGrafter"/>
</dbReference>
<feature type="region of interest" description="Disordered" evidence="3">
    <location>
        <begin position="278"/>
        <end position="319"/>
    </location>
</feature>
<dbReference type="Ensembl" id="ENSATET00000075998.1">
    <property type="protein sequence ID" value="ENSATEP00000076737.1"/>
    <property type="gene ID" value="ENSATEG00000032654.1"/>
</dbReference>
<dbReference type="InterPro" id="IPR003599">
    <property type="entry name" value="Ig_sub"/>
</dbReference>
<keyword evidence="8" id="KW-1185">Reference proteome</keyword>
<feature type="domain" description="Ig-like" evidence="6">
    <location>
        <begin position="80"/>
        <end position="192"/>
    </location>
</feature>
<evidence type="ECO:0000256" key="3">
    <source>
        <dbReference type="SAM" id="MobiDB-lite"/>
    </source>
</evidence>
<keyword evidence="2" id="KW-1015">Disulfide bond</keyword>
<dbReference type="GO" id="GO:0004888">
    <property type="term" value="F:transmembrane signaling receptor activity"/>
    <property type="evidence" value="ECO:0007669"/>
    <property type="project" value="TreeGrafter"/>
</dbReference>
<dbReference type="PANTHER" id="PTHR11481:SF64">
    <property type="entry name" value="FC RECEPTOR-LIKE PROTEIN 4"/>
    <property type="match status" value="1"/>
</dbReference>
<proteinExistence type="predicted"/>
<evidence type="ECO:0000256" key="1">
    <source>
        <dbReference type="ARBA" id="ARBA00022729"/>
    </source>
</evidence>
<dbReference type="InterPro" id="IPR003598">
    <property type="entry name" value="Ig_sub2"/>
</dbReference>
<accession>A0AAQ6IRX8</accession>
<protein>
    <recommendedName>
        <fullName evidence="6">Ig-like domain-containing protein</fullName>
    </recommendedName>
</protein>
<dbReference type="InterPro" id="IPR007110">
    <property type="entry name" value="Ig-like_dom"/>
</dbReference>
<feature type="chain" id="PRO_5043647286" description="Ig-like domain-containing protein" evidence="5">
    <location>
        <begin position="28"/>
        <end position="319"/>
    </location>
</feature>
<reference evidence="7" key="3">
    <citation type="submission" date="2025-09" db="UniProtKB">
        <authorList>
            <consortium name="Ensembl"/>
        </authorList>
    </citation>
    <scope>IDENTIFICATION</scope>
</reference>
<evidence type="ECO:0000313" key="8">
    <source>
        <dbReference type="Proteomes" id="UP000265040"/>
    </source>
</evidence>
<name>A0AAQ6IRX8_ANATE</name>
<sequence length="319" mass="34811">MEVTALRIKLLMIVMLMCHERDQKVYAVSLRIDPNTAQFFQYESLTFYCEGVSYCEVVHAPKRKVPTCNKTNRRTSTGSSCTITNVFPADSGKYWFEGGSGERSNSVNIFVTDGSVILEIPALPVMEGEAVTLTCRNKTTSSHTSAHFYHYGDLIGISSTGNIIIHNVSKSDEGLYKCSISGAGESAESRLIVRDGQTETVTSSFKDMSTTSSKERVASSSSSTPWIVVPVILLVLLVLVGLVYFFKGFSGKENKDRDNVEPASTSTTTYALVTKDRKMEVSESVESTSSSTTDYAVVRKNRKKQRSAVSGPSAGTNSS</sequence>
<dbReference type="Gene3D" id="2.60.40.10">
    <property type="entry name" value="Immunoglobulins"/>
    <property type="match status" value="2"/>
</dbReference>
<organism evidence="7 8">
    <name type="scientific">Anabas testudineus</name>
    <name type="common">Climbing perch</name>
    <name type="synonym">Anthias testudineus</name>
    <dbReference type="NCBI Taxonomy" id="64144"/>
    <lineage>
        <taxon>Eukaryota</taxon>
        <taxon>Metazoa</taxon>
        <taxon>Chordata</taxon>
        <taxon>Craniata</taxon>
        <taxon>Vertebrata</taxon>
        <taxon>Euteleostomi</taxon>
        <taxon>Actinopterygii</taxon>
        <taxon>Neopterygii</taxon>
        <taxon>Teleostei</taxon>
        <taxon>Neoteleostei</taxon>
        <taxon>Acanthomorphata</taxon>
        <taxon>Anabantaria</taxon>
        <taxon>Anabantiformes</taxon>
        <taxon>Anabantoidei</taxon>
        <taxon>Anabantidae</taxon>
        <taxon>Anabas</taxon>
    </lineage>
</organism>
<keyword evidence="4" id="KW-0472">Membrane</keyword>
<evidence type="ECO:0000259" key="6">
    <source>
        <dbReference type="PROSITE" id="PS50835"/>
    </source>
</evidence>
<keyword evidence="4" id="KW-0812">Transmembrane</keyword>
<evidence type="ECO:0000313" key="7">
    <source>
        <dbReference type="Ensembl" id="ENSATEP00000076737.1"/>
    </source>
</evidence>
<keyword evidence="1 5" id="KW-0732">Signal</keyword>
<feature type="compositionally biased region" description="Polar residues" evidence="3">
    <location>
        <begin position="307"/>
        <end position="319"/>
    </location>
</feature>